<sequence length="151" mass="16912">MVVPTLIHKRYVKTNPDIVALPAPTPRGPVGLLWPVCSIELVYWTAKHNTWVIACPTNYNNHNWKTWRCNQLNHKLAMMNMGVSPPIIFAAGQLGSKGIPDWPNPRQCTSNQSFRVVPSVQKTKSTFTPFPTKKTSTSMSTCKRGHNSSKP</sequence>
<dbReference type="GeneID" id="18923527"/>
<name>F4RTT0_MELLP</name>
<organism evidence="3">
    <name type="scientific">Melampsora larici-populina (strain 98AG31 / pathotype 3-4-7)</name>
    <name type="common">Poplar leaf rust fungus</name>
    <dbReference type="NCBI Taxonomy" id="747676"/>
    <lineage>
        <taxon>Eukaryota</taxon>
        <taxon>Fungi</taxon>
        <taxon>Dikarya</taxon>
        <taxon>Basidiomycota</taxon>
        <taxon>Pucciniomycotina</taxon>
        <taxon>Pucciniomycetes</taxon>
        <taxon>Pucciniales</taxon>
        <taxon>Melampsoraceae</taxon>
        <taxon>Melampsora</taxon>
    </lineage>
</organism>
<protein>
    <submittedName>
        <fullName evidence="2">Uncharacterized protein</fullName>
    </submittedName>
</protein>
<dbReference type="AlphaFoldDB" id="F4RTT0"/>
<evidence type="ECO:0000256" key="1">
    <source>
        <dbReference type="SAM" id="MobiDB-lite"/>
    </source>
</evidence>
<dbReference type="Proteomes" id="UP000001072">
    <property type="component" value="Unassembled WGS sequence"/>
</dbReference>
<dbReference type="HOGENOM" id="CLU_1731895_0_0_1"/>
<gene>
    <name evidence="2" type="ORF">MELLADRAFT_108647</name>
</gene>
<keyword evidence="3" id="KW-1185">Reference proteome</keyword>
<dbReference type="EMBL" id="GL883120">
    <property type="protein sequence ID" value="EGG04056.1"/>
    <property type="molecule type" value="Genomic_DNA"/>
</dbReference>
<dbReference type="KEGG" id="mlr:MELLADRAFT_108647"/>
<reference evidence="3" key="1">
    <citation type="journal article" date="2011" name="Proc. Natl. Acad. Sci. U.S.A.">
        <title>Obligate biotrophy features unraveled by the genomic analysis of rust fungi.</title>
        <authorList>
            <person name="Duplessis S."/>
            <person name="Cuomo C.A."/>
            <person name="Lin Y.-C."/>
            <person name="Aerts A."/>
            <person name="Tisserant E."/>
            <person name="Veneault-Fourrey C."/>
            <person name="Joly D.L."/>
            <person name="Hacquard S."/>
            <person name="Amselem J."/>
            <person name="Cantarel B.L."/>
            <person name="Chiu R."/>
            <person name="Coutinho P.M."/>
            <person name="Feau N."/>
            <person name="Field M."/>
            <person name="Frey P."/>
            <person name="Gelhaye E."/>
            <person name="Goldberg J."/>
            <person name="Grabherr M.G."/>
            <person name="Kodira C.D."/>
            <person name="Kohler A."/>
            <person name="Kuees U."/>
            <person name="Lindquist E.A."/>
            <person name="Lucas S.M."/>
            <person name="Mago R."/>
            <person name="Mauceli E."/>
            <person name="Morin E."/>
            <person name="Murat C."/>
            <person name="Pangilinan J.L."/>
            <person name="Park R."/>
            <person name="Pearson M."/>
            <person name="Quesneville H."/>
            <person name="Rouhier N."/>
            <person name="Sakthikumar S."/>
            <person name="Salamov A.A."/>
            <person name="Schmutz J."/>
            <person name="Selles B."/>
            <person name="Shapiro H."/>
            <person name="Tanguay P."/>
            <person name="Tuskan G.A."/>
            <person name="Henrissat B."/>
            <person name="Van de Peer Y."/>
            <person name="Rouze P."/>
            <person name="Ellis J.G."/>
            <person name="Dodds P.N."/>
            <person name="Schein J.E."/>
            <person name="Zhong S."/>
            <person name="Hamelin R.C."/>
            <person name="Grigoriev I.V."/>
            <person name="Szabo L.J."/>
            <person name="Martin F."/>
        </authorList>
    </citation>
    <scope>NUCLEOTIDE SEQUENCE [LARGE SCALE GENOMIC DNA]</scope>
    <source>
        <strain evidence="3">98AG31 / pathotype 3-4-7</strain>
    </source>
</reference>
<dbReference type="InParanoid" id="F4RTT0"/>
<feature type="region of interest" description="Disordered" evidence="1">
    <location>
        <begin position="125"/>
        <end position="151"/>
    </location>
</feature>
<accession>F4RTT0</accession>
<dbReference type="VEuPathDB" id="FungiDB:MELLADRAFT_108647"/>
<dbReference type="RefSeq" id="XP_007412517.1">
    <property type="nucleotide sequence ID" value="XM_007412455.1"/>
</dbReference>
<feature type="compositionally biased region" description="Low complexity" evidence="1">
    <location>
        <begin position="125"/>
        <end position="141"/>
    </location>
</feature>
<evidence type="ECO:0000313" key="2">
    <source>
        <dbReference type="EMBL" id="EGG04056.1"/>
    </source>
</evidence>
<proteinExistence type="predicted"/>
<evidence type="ECO:0000313" key="3">
    <source>
        <dbReference type="Proteomes" id="UP000001072"/>
    </source>
</evidence>